<keyword evidence="2" id="KW-0813">Transport</keyword>
<keyword evidence="11 14" id="KW-0472">Membrane</keyword>
<dbReference type="SUPFAM" id="SSF47769">
    <property type="entry name" value="SAM/Pointed domain"/>
    <property type="match status" value="1"/>
</dbReference>
<dbReference type="Gene3D" id="1.10.150.50">
    <property type="entry name" value="Transcription Factor, Ets-1"/>
    <property type="match status" value="1"/>
</dbReference>
<evidence type="ECO:0000259" key="16">
    <source>
        <dbReference type="PROSITE" id="PS50105"/>
    </source>
</evidence>
<dbReference type="InterPro" id="IPR032393">
    <property type="entry name" value="SOAR_STIM1/2"/>
</dbReference>
<evidence type="ECO:0000256" key="13">
    <source>
        <dbReference type="SAM" id="MobiDB-lite"/>
    </source>
</evidence>
<proteinExistence type="evidence at transcript level"/>
<comment type="subcellular location">
    <subcellularLocation>
        <location evidence="1">Membrane</location>
        <topology evidence="1">Single-pass type I membrane protein</topology>
    </subcellularLocation>
</comment>
<evidence type="ECO:0000256" key="4">
    <source>
        <dbReference type="ARBA" id="ARBA00022692"/>
    </source>
</evidence>
<keyword evidence="10" id="KW-0406">Ion transport</keyword>
<dbReference type="GO" id="GO:0005246">
    <property type="term" value="F:calcium channel regulator activity"/>
    <property type="evidence" value="ECO:0007669"/>
    <property type="project" value="InterPro"/>
</dbReference>
<feature type="compositionally biased region" description="Low complexity" evidence="13">
    <location>
        <begin position="398"/>
        <end position="416"/>
    </location>
</feature>
<evidence type="ECO:0000256" key="7">
    <source>
        <dbReference type="ARBA" id="ARBA00022837"/>
    </source>
</evidence>
<feature type="compositionally biased region" description="Polar residues" evidence="13">
    <location>
        <begin position="517"/>
        <end position="527"/>
    </location>
</feature>
<feature type="region of interest" description="Disordered" evidence="13">
    <location>
        <begin position="517"/>
        <end position="545"/>
    </location>
</feature>
<dbReference type="FunFam" id="1.10.150.50:FF:000009">
    <property type="entry name" value="Stromal interaction molecule 1"/>
    <property type="match status" value="1"/>
</dbReference>
<dbReference type="Pfam" id="PF07647">
    <property type="entry name" value="SAM_2"/>
    <property type="match status" value="1"/>
</dbReference>
<evidence type="ECO:0000256" key="10">
    <source>
        <dbReference type="ARBA" id="ARBA00023065"/>
    </source>
</evidence>
<dbReference type="PANTHER" id="PTHR15136:SF5">
    <property type="entry name" value="STROMAL INTERACTION MOLECULE HOMOLOG"/>
    <property type="match status" value="1"/>
</dbReference>
<dbReference type="InterPro" id="IPR057835">
    <property type="entry name" value="EF-hand_STIM1/2"/>
</dbReference>
<dbReference type="InterPro" id="IPR001660">
    <property type="entry name" value="SAM"/>
</dbReference>
<dbReference type="AlphaFoldDB" id="F1L044"/>
<evidence type="ECO:0000256" key="3">
    <source>
        <dbReference type="ARBA" id="ARBA00022568"/>
    </source>
</evidence>
<evidence type="ECO:0000256" key="8">
    <source>
        <dbReference type="ARBA" id="ARBA00022989"/>
    </source>
</evidence>
<feature type="region of interest" description="Disordered" evidence="13">
    <location>
        <begin position="398"/>
        <end position="421"/>
    </location>
</feature>
<evidence type="ECO:0000256" key="12">
    <source>
        <dbReference type="SAM" id="Coils"/>
    </source>
</evidence>
<feature type="domain" description="SAM" evidence="16">
    <location>
        <begin position="119"/>
        <end position="177"/>
    </location>
</feature>
<accession>F1L044</accession>
<keyword evidence="6 15" id="KW-0732">Signal</keyword>
<dbReference type="GO" id="GO:0051049">
    <property type="term" value="P:regulation of transport"/>
    <property type="evidence" value="ECO:0007669"/>
    <property type="project" value="UniProtKB-ARBA"/>
</dbReference>
<feature type="transmembrane region" description="Helical" evidence="14">
    <location>
        <begin position="200"/>
        <end position="216"/>
    </location>
</feature>
<evidence type="ECO:0000256" key="2">
    <source>
        <dbReference type="ARBA" id="ARBA00022448"/>
    </source>
</evidence>
<feature type="coiled-coil region" evidence="12">
    <location>
        <begin position="213"/>
        <end position="292"/>
    </location>
</feature>
<dbReference type="GO" id="GO:0005886">
    <property type="term" value="C:plasma membrane"/>
    <property type="evidence" value="ECO:0007669"/>
    <property type="project" value="TreeGrafter"/>
</dbReference>
<evidence type="ECO:0000256" key="6">
    <source>
        <dbReference type="ARBA" id="ARBA00022729"/>
    </source>
</evidence>
<keyword evidence="4 14" id="KW-0812">Transmembrane</keyword>
<keyword evidence="8 14" id="KW-1133">Transmembrane helix</keyword>
<dbReference type="InterPro" id="IPR013761">
    <property type="entry name" value="SAM/pointed_sf"/>
</dbReference>
<keyword evidence="9 12" id="KW-0175">Coiled coil</keyword>
<feature type="signal peptide" evidence="15">
    <location>
        <begin position="1"/>
        <end position="27"/>
    </location>
</feature>
<evidence type="ECO:0000256" key="9">
    <source>
        <dbReference type="ARBA" id="ARBA00023054"/>
    </source>
</evidence>
<evidence type="ECO:0000256" key="15">
    <source>
        <dbReference type="SAM" id="SignalP"/>
    </source>
</evidence>
<dbReference type="SMART" id="SM00454">
    <property type="entry name" value="SAM"/>
    <property type="match status" value="1"/>
</dbReference>
<keyword evidence="5" id="KW-0479">Metal-binding</keyword>
<evidence type="ECO:0000256" key="14">
    <source>
        <dbReference type="SAM" id="Phobius"/>
    </source>
</evidence>
<dbReference type="PROSITE" id="PS50105">
    <property type="entry name" value="SAM_DOMAIN"/>
    <property type="match status" value="1"/>
</dbReference>
<dbReference type="EMBL" id="JI168873">
    <property type="protein sequence ID" value="ADY43498.1"/>
    <property type="molecule type" value="mRNA"/>
</dbReference>
<keyword evidence="3" id="KW-0109">Calcium transport</keyword>
<dbReference type="GO" id="GO:0005509">
    <property type="term" value="F:calcium ion binding"/>
    <property type="evidence" value="ECO:0007669"/>
    <property type="project" value="TreeGrafter"/>
</dbReference>
<evidence type="ECO:0000313" key="17">
    <source>
        <dbReference type="EMBL" id="ADY43498.1"/>
    </source>
</evidence>
<dbReference type="Pfam" id="PF25578">
    <property type="entry name" value="EF-hand_STIM1"/>
    <property type="match status" value="1"/>
</dbReference>
<organism evidence="17">
    <name type="scientific">Ascaris suum</name>
    <name type="common">Pig roundworm</name>
    <name type="synonym">Ascaris lumbricoides</name>
    <dbReference type="NCBI Taxonomy" id="6253"/>
    <lineage>
        <taxon>Eukaryota</taxon>
        <taxon>Metazoa</taxon>
        <taxon>Ecdysozoa</taxon>
        <taxon>Nematoda</taxon>
        <taxon>Chromadorea</taxon>
        <taxon>Rhabditida</taxon>
        <taxon>Spirurina</taxon>
        <taxon>Ascaridomorpha</taxon>
        <taxon>Ascaridoidea</taxon>
        <taxon>Ascarididae</taxon>
        <taxon>Ascaris</taxon>
    </lineage>
</organism>
<name>F1L044_ASCSU</name>
<dbReference type="GO" id="GO:0006874">
    <property type="term" value="P:intracellular calcium ion homeostasis"/>
    <property type="evidence" value="ECO:0007669"/>
    <property type="project" value="TreeGrafter"/>
</dbReference>
<dbReference type="CDD" id="cd11722">
    <property type="entry name" value="SOAR"/>
    <property type="match status" value="1"/>
</dbReference>
<dbReference type="Gene3D" id="1.10.238.180">
    <property type="match status" value="1"/>
</dbReference>
<dbReference type="GO" id="GO:0005783">
    <property type="term" value="C:endoplasmic reticulum"/>
    <property type="evidence" value="ECO:0007669"/>
    <property type="project" value="TreeGrafter"/>
</dbReference>
<keyword evidence="7" id="KW-0106">Calcium</keyword>
<evidence type="ECO:0000256" key="1">
    <source>
        <dbReference type="ARBA" id="ARBA00004479"/>
    </source>
</evidence>
<dbReference type="PANTHER" id="PTHR15136">
    <property type="entry name" value="STROMAL INTERACTION MOLECULE HOMOLOG"/>
    <property type="match status" value="1"/>
</dbReference>
<dbReference type="InterPro" id="IPR037608">
    <property type="entry name" value="STIM1/2"/>
</dbReference>
<sequence length="565" mass="63230">MRWTWRASIVFAQLSILLLICIMSCRTQKATKSVVITADDEKFRDPEGYAAIMQLHRQMDDDHSGSIDRFESNDFLKEDMKFGGSDREKREKAFHHNNDEQITVDDLWEAWFGSEERAWTTAEVVAWLENSVRLPQYSNNLIVKNVDGRALPRMAVANSTYLATELGIKNAVHKHKIHLKALDVVLFGFSGDGSSRMKDIALSILLCVLIAVLVLYKRQRSRSRNEMEQLTSKLRQLKSMESDFEDVQQKFEEERKKRQSVSEAIVAENAQMETLRSQLMEAERLLESSSSAPLALQPLLRRTCELEMSYVGQQRLECIAEMREAIELIDKLRKKQSSLMSSIKLATGGSTGTDQVDSRIFSLKARMEKISLAMEECQQRWIEIESLCGFPLMVQPNGAGASSSTSGASTQSGSSTVIGSTRSQAAPLTAVLPPTTVTTHQVVAASHKTSLPTSHIPHVIPPGTYHQFQSSPQLSSTVDDLTHHSVMQHEHQNPISHTNTSISQPALLPFKREMKNQLSKASLGSTDSNEEEENAVLRRSSGAAHSVDGLKKLKIPLLFRKTKHS</sequence>
<evidence type="ECO:0000256" key="11">
    <source>
        <dbReference type="ARBA" id="ARBA00023136"/>
    </source>
</evidence>
<dbReference type="Pfam" id="PF16533">
    <property type="entry name" value="SOAR"/>
    <property type="match status" value="1"/>
</dbReference>
<dbReference type="GO" id="GO:0002115">
    <property type="term" value="P:store-operated calcium entry"/>
    <property type="evidence" value="ECO:0007669"/>
    <property type="project" value="TreeGrafter"/>
</dbReference>
<evidence type="ECO:0000256" key="5">
    <source>
        <dbReference type="ARBA" id="ARBA00022723"/>
    </source>
</evidence>
<protein>
    <submittedName>
        <fullName evidence="17">Stromal interaction molecule</fullName>
    </submittedName>
</protein>
<reference evidence="17" key="1">
    <citation type="journal article" date="2011" name="Genome Res.">
        <title>Deep small RNA sequencing from the nematode Ascaris reveals conservation, functional diversification, and novel developmental profiles.</title>
        <authorList>
            <person name="Wang J."/>
            <person name="Czech B."/>
            <person name="Crunk A."/>
            <person name="Wallace A."/>
            <person name="Mitreva M."/>
            <person name="Hannon G.J."/>
            <person name="Davis R.E."/>
        </authorList>
    </citation>
    <scope>NUCLEOTIDE SEQUENCE</scope>
</reference>
<dbReference type="Gene3D" id="1.10.287.3550">
    <property type="match status" value="1"/>
</dbReference>
<feature type="chain" id="PRO_5003265318" evidence="15">
    <location>
        <begin position="28"/>
        <end position="565"/>
    </location>
</feature>